<dbReference type="Proteomes" id="UP000011083">
    <property type="component" value="Unassembled WGS sequence"/>
</dbReference>
<evidence type="ECO:0000313" key="2">
    <source>
        <dbReference type="EMBL" id="ELR11989.1"/>
    </source>
</evidence>
<dbReference type="OrthoDB" id="2897838at2759"/>
<dbReference type="KEGG" id="acan:ACA1_151510"/>
<keyword evidence="1" id="KW-0472">Membrane</keyword>
<keyword evidence="3" id="KW-1185">Reference proteome</keyword>
<dbReference type="GeneID" id="14912472"/>
<organism evidence="2 3">
    <name type="scientific">Acanthamoeba castellanii (strain ATCC 30010 / Neff)</name>
    <dbReference type="NCBI Taxonomy" id="1257118"/>
    <lineage>
        <taxon>Eukaryota</taxon>
        <taxon>Amoebozoa</taxon>
        <taxon>Discosea</taxon>
        <taxon>Longamoebia</taxon>
        <taxon>Centramoebida</taxon>
        <taxon>Acanthamoebidae</taxon>
        <taxon>Acanthamoeba</taxon>
    </lineage>
</organism>
<keyword evidence="1" id="KW-0812">Transmembrane</keyword>
<proteinExistence type="predicted"/>
<accession>L8GGK7</accession>
<keyword evidence="1" id="KW-1133">Transmembrane helix</keyword>
<dbReference type="VEuPathDB" id="AmoebaDB:ACA1_151510"/>
<name>L8GGK7_ACACF</name>
<gene>
    <name evidence="2" type="ORF">ACA1_151510</name>
</gene>
<reference evidence="2 3" key="1">
    <citation type="journal article" date="2013" name="Genome Biol.">
        <title>Genome of Acanthamoeba castellanii highlights extensive lateral gene transfer and early evolution of tyrosine kinase signaling.</title>
        <authorList>
            <person name="Clarke M."/>
            <person name="Lohan A.J."/>
            <person name="Liu B."/>
            <person name="Lagkouvardos I."/>
            <person name="Roy S."/>
            <person name="Zafar N."/>
            <person name="Bertelli C."/>
            <person name="Schilde C."/>
            <person name="Kianianmomeni A."/>
            <person name="Burglin T.R."/>
            <person name="Frech C."/>
            <person name="Turcotte B."/>
            <person name="Kopec K.O."/>
            <person name="Synnott J.M."/>
            <person name="Choo C."/>
            <person name="Paponov I."/>
            <person name="Finkler A."/>
            <person name="Soon Heng Tan C."/>
            <person name="Hutchins A.P."/>
            <person name="Weinmeier T."/>
            <person name="Rattei T."/>
            <person name="Chu J.S."/>
            <person name="Gimenez G."/>
            <person name="Irimia M."/>
            <person name="Rigden D.J."/>
            <person name="Fitzpatrick D.A."/>
            <person name="Lorenzo-Morales J."/>
            <person name="Bateman A."/>
            <person name="Chiu C.H."/>
            <person name="Tang P."/>
            <person name="Hegemann P."/>
            <person name="Fromm H."/>
            <person name="Raoult D."/>
            <person name="Greub G."/>
            <person name="Miranda-Saavedra D."/>
            <person name="Chen N."/>
            <person name="Nash P."/>
            <person name="Ginger M.L."/>
            <person name="Horn M."/>
            <person name="Schaap P."/>
            <person name="Caler L."/>
            <person name="Loftus B."/>
        </authorList>
    </citation>
    <scope>NUCLEOTIDE SEQUENCE [LARGE SCALE GENOMIC DNA]</scope>
    <source>
        <strain evidence="2 3">Neff</strain>
    </source>
</reference>
<evidence type="ECO:0000256" key="1">
    <source>
        <dbReference type="SAM" id="Phobius"/>
    </source>
</evidence>
<dbReference type="EMBL" id="KB008143">
    <property type="protein sequence ID" value="ELR11989.1"/>
    <property type="molecule type" value="Genomic_DNA"/>
</dbReference>
<dbReference type="AlphaFoldDB" id="L8GGK7"/>
<sequence>MLWMVDWFTDHINCQAPHFNSLFLILGTEVQDAFLVLWVGEVNLLVLPFYLVLWVLQHLVEC</sequence>
<evidence type="ECO:0000313" key="3">
    <source>
        <dbReference type="Proteomes" id="UP000011083"/>
    </source>
</evidence>
<dbReference type="RefSeq" id="XP_004334002.1">
    <property type="nucleotide sequence ID" value="XM_004333954.1"/>
</dbReference>
<feature type="transmembrane region" description="Helical" evidence="1">
    <location>
        <begin position="33"/>
        <end position="56"/>
    </location>
</feature>
<protein>
    <submittedName>
        <fullName evidence="2">Uncharacterized protein</fullName>
    </submittedName>
</protein>